<dbReference type="STRING" id="86259.A0A4Z1NI29"/>
<dbReference type="GO" id="GO:0016052">
    <property type="term" value="P:carbohydrate catabolic process"/>
    <property type="evidence" value="ECO:0007669"/>
    <property type="project" value="InterPro"/>
</dbReference>
<dbReference type="GO" id="GO:0009272">
    <property type="term" value="P:fungal-type cell wall biogenesis"/>
    <property type="evidence" value="ECO:0007669"/>
    <property type="project" value="TreeGrafter"/>
</dbReference>
<dbReference type="PANTHER" id="PTHR12145:SF36">
    <property type="entry name" value="MANNAN ENDO-1,6-ALPHA-MANNOSIDASE DCW1"/>
    <property type="match status" value="1"/>
</dbReference>
<accession>A0A4Z1NI29</accession>
<evidence type="ECO:0000256" key="8">
    <source>
        <dbReference type="ARBA" id="ARBA00023180"/>
    </source>
</evidence>
<sequence>MFPSKTLLALLTLTSPIQGIHLDVKDPASIRTAASAIAHGLLAYYKNNATDTPAGNVGLLPYPPYYWWQSGAMWAGLIDYHSYTKDATYVDSTVQALLAQRGPKDDFIVPAHRGDEGNDDQSMWALGLISAIENNFPSPPPDKPQWLGMLVALFEDQASRWDMASCAGGLKWQIYPENAYGYNYKNSISNGAFFQIAARLALYTGEQKYIDWATKVWDWSWNIGLISPTYDVFDGSDDRKNCTSLDHTQWSYNVAVYLQGAAAMWNTTRQPIWRERTLGLVNASDVFFSPFSNVTGIMFEAACETSNRCNTDQFSFKAYLSRWLAKTMILAPFTAKTIRPLLEASAMAAAKSCSVGPDGVACGTKWWVGGYDGKTGVGQQMSALEVIQSLLIEDADRWQLVRGMLKSLQLMKK</sequence>
<dbReference type="Pfam" id="PF03663">
    <property type="entry name" value="Glyco_hydro_76"/>
    <property type="match status" value="1"/>
</dbReference>
<evidence type="ECO:0000256" key="7">
    <source>
        <dbReference type="ARBA" id="ARBA00023136"/>
    </source>
</evidence>
<keyword evidence="8" id="KW-0325">Glycoprotein</keyword>
<keyword evidence="6 10" id="KW-0378">Hydrolase</keyword>
<reference evidence="12 13" key="1">
    <citation type="submission" date="2019-04" db="EMBL/GenBank/DDBJ databases">
        <title>High contiguity whole genome sequence and gene annotation resource for two Venturia nashicola isolates.</title>
        <authorList>
            <person name="Prokchorchik M."/>
            <person name="Won K."/>
            <person name="Lee Y."/>
            <person name="Choi E.D."/>
            <person name="Segonzac C."/>
            <person name="Sohn K.H."/>
        </authorList>
    </citation>
    <scope>NUCLEOTIDE SEQUENCE [LARGE SCALE GENOMIC DNA]</scope>
    <source>
        <strain evidence="12 13">PRI2</strain>
    </source>
</reference>
<feature type="chain" id="PRO_5021238487" description="Mannan endo-1,6-alpha-mannosidase" evidence="11">
    <location>
        <begin position="20"/>
        <end position="413"/>
    </location>
</feature>
<evidence type="ECO:0000256" key="6">
    <source>
        <dbReference type="ARBA" id="ARBA00022801"/>
    </source>
</evidence>
<dbReference type="AlphaFoldDB" id="A0A4Z1NI29"/>
<keyword evidence="7" id="KW-0472">Membrane</keyword>
<dbReference type="OrthoDB" id="4187847at2759"/>
<comment type="subcellular location">
    <subcellularLocation>
        <location evidence="2">Endomembrane system</location>
    </subcellularLocation>
</comment>
<evidence type="ECO:0000256" key="3">
    <source>
        <dbReference type="ARBA" id="ARBA00009699"/>
    </source>
</evidence>
<dbReference type="InterPro" id="IPR008928">
    <property type="entry name" value="6-hairpin_glycosidase_sf"/>
</dbReference>
<evidence type="ECO:0000256" key="1">
    <source>
        <dbReference type="ARBA" id="ARBA00001452"/>
    </source>
</evidence>
<evidence type="ECO:0000256" key="4">
    <source>
        <dbReference type="ARBA" id="ARBA00012350"/>
    </source>
</evidence>
<evidence type="ECO:0000313" key="12">
    <source>
        <dbReference type="EMBL" id="TID15223.1"/>
    </source>
</evidence>
<name>A0A4Z1NI29_9PEZI</name>
<dbReference type="FunFam" id="1.50.10.20:FF:000006">
    <property type="entry name" value="Mannan endo-1,6-alpha-mannosidase"/>
    <property type="match status" value="1"/>
</dbReference>
<organism evidence="12 13">
    <name type="scientific">Venturia nashicola</name>
    <dbReference type="NCBI Taxonomy" id="86259"/>
    <lineage>
        <taxon>Eukaryota</taxon>
        <taxon>Fungi</taxon>
        <taxon>Dikarya</taxon>
        <taxon>Ascomycota</taxon>
        <taxon>Pezizomycotina</taxon>
        <taxon>Dothideomycetes</taxon>
        <taxon>Pleosporomycetidae</taxon>
        <taxon>Venturiales</taxon>
        <taxon>Venturiaceae</taxon>
        <taxon>Venturia</taxon>
    </lineage>
</organism>
<evidence type="ECO:0000256" key="9">
    <source>
        <dbReference type="ARBA" id="ARBA00023295"/>
    </source>
</evidence>
<feature type="signal peptide" evidence="11">
    <location>
        <begin position="1"/>
        <end position="19"/>
    </location>
</feature>
<dbReference type="GO" id="GO:0012505">
    <property type="term" value="C:endomembrane system"/>
    <property type="evidence" value="ECO:0007669"/>
    <property type="project" value="UniProtKB-SubCell"/>
</dbReference>
<dbReference type="EMBL" id="SNSC02000021">
    <property type="protein sequence ID" value="TID15223.1"/>
    <property type="molecule type" value="Genomic_DNA"/>
</dbReference>
<dbReference type="Proteomes" id="UP000298493">
    <property type="component" value="Unassembled WGS sequence"/>
</dbReference>
<evidence type="ECO:0000256" key="5">
    <source>
        <dbReference type="ARBA" id="ARBA00022729"/>
    </source>
</evidence>
<dbReference type="PANTHER" id="PTHR12145">
    <property type="entry name" value="MANNAN ENDO-1,6-ALPHA-MANNOSIDASE DCW1"/>
    <property type="match status" value="1"/>
</dbReference>
<protein>
    <recommendedName>
        <fullName evidence="4 10">Mannan endo-1,6-alpha-mannosidase</fullName>
        <ecNumber evidence="4 10">3.2.1.101</ecNumber>
    </recommendedName>
</protein>
<keyword evidence="13" id="KW-1185">Reference proteome</keyword>
<dbReference type="EC" id="3.2.1.101" evidence="4 10"/>
<dbReference type="GO" id="GO:0008496">
    <property type="term" value="F:mannan endo-1,6-alpha-mannosidase activity"/>
    <property type="evidence" value="ECO:0007669"/>
    <property type="project" value="UniProtKB-UniRule"/>
</dbReference>
<proteinExistence type="inferred from homology"/>
<comment type="catalytic activity">
    <reaction evidence="1 10">
        <text>Random hydrolysis of (1-&gt;6)-alpha-D-mannosidic linkages in unbranched (1-&gt;6)-mannans.</text>
        <dbReference type="EC" id="3.2.1.101"/>
    </reaction>
</comment>
<comment type="caution">
    <text evidence="12">The sequence shown here is derived from an EMBL/GenBank/DDBJ whole genome shotgun (WGS) entry which is preliminary data.</text>
</comment>
<comment type="similarity">
    <text evidence="3 10">Belongs to the glycosyl hydrolase 76 family.</text>
</comment>
<gene>
    <name evidence="12" type="ORF">E6O75_ATG08476</name>
</gene>
<dbReference type="SUPFAM" id="SSF48208">
    <property type="entry name" value="Six-hairpin glycosidases"/>
    <property type="match status" value="1"/>
</dbReference>
<evidence type="ECO:0000256" key="2">
    <source>
        <dbReference type="ARBA" id="ARBA00004308"/>
    </source>
</evidence>
<evidence type="ECO:0000256" key="11">
    <source>
        <dbReference type="SAM" id="SignalP"/>
    </source>
</evidence>
<dbReference type="InterPro" id="IPR014480">
    <property type="entry name" value="Mannan-1_6-alpha_mannosidase"/>
</dbReference>
<dbReference type="PIRSF" id="PIRSF016302">
    <property type="entry name" value="Man_a_manosd"/>
    <property type="match status" value="1"/>
</dbReference>
<evidence type="ECO:0000313" key="13">
    <source>
        <dbReference type="Proteomes" id="UP000298493"/>
    </source>
</evidence>
<dbReference type="InterPro" id="IPR005198">
    <property type="entry name" value="Glyco_hydro_76"/>
</dbReference>
<evidence type="ECO:0000256" key="10">
    <source>
        <dbReference type="PIRNR" id="PIRNR016302"/>
    </source>
</evidence>
<keyword evidence="9 10" id="KW-0326">Glycosidase</keyword>
<dbReference type="Gene3D" id="1.50.10.20">
    <property type="match status" value="1"/>
</dbReference>
<keyword evidence="5 11" id="KW-0732">Signal</keyword>